<accession>A0A8X6NRZ7</accession>
<keyword evidence="2" id="KW-1185">Reference proteome</keyword>
<evidence type="ECO:0000313" key="2">
    <source>
        <dbReference type="Proteomes" id="UP000887013"/>
    </source>
</evidence>
<dbReference type="AlphaFoldDB" id="A0A8X6NRZ7"/>
<protein>
    <submittedName>
        <fullName evidence="1">Uncharacterized protein</fullName>
    </submittedName>
</protein>
<proteinExistence type="predicted"/>
<comment type="caution">
    <text evidence="1">The sequence shown here is derived from an EMBL/GenBank/DDBJ whole genome shotgun (WGS) entry which is preliminary data.</text>
</comment>
<gene>
    <name evidence="1" type="ORF">NPIL_304041</name>
</gene>
<name>A0A8X6NRZ7_NEPPI</name>
<evidence type="ECO:0000313" key="1">
    <source>
        <dbReference type="EMBL" id="GFT31557.1"/>
    </source>
</evidence>
<dbReference type="Proteomes" id="UP000887013">
    <property type="component" value="Unassembled WGS sequence"/>
</dbReference>
<reference evidence="1" key="1">
    <citation type="submission" date="2020-08" db="EMBL/GenBank/DDBJ databases">
        <title>Multicomponent nature underlies the extraordinary mechanical properties of spider dragline silk.</title>
        <authorList>
            <person name="Kono N."/>
            <person name="Nakamura H."/>
            <person name="Mori M."/>
            <person name="Yoshida Y."/>
            <person name="Ohtoshi R."/>
            <person name="Malay A.D."/>
            <person name="Moran D.A.P."/>
            <person name="Tomita M."/>
            <person name="Numata K."/>
            <person name="Arakawa K."/>
        </authorList>
    </citation>
    <scope>NUCLEOTIDE SEQUENCE</scope>
</reference>
<sequence>MVDLRLVPLESTFSGYFKTRKLSCYEYHLNIFRAVSSFHVVQSHWNKNERLPFSNDGVVCHSPDSAIGGNGSSRQREKTVWQLRRNFSRMFRSFDRSNIGIRALSPVLTSLLQYALSQCRSNSID</sequence>
<organism evidence="1 2">
    <name type="scientific">Nephila pilipes</name>
    <name type="common">Giant wood spider</name>
    <name type="synonym">Nephila maculata</name>
    <dbReference type="NCBI Taxonomy" id="299642"/>
    <lineage>
        <taxon>Eukaryota</taxon>
        <taxon>Metazoa</taxon>
        <taxon>Ecdysozoa</taxon>
        <taxon>Arthropoda</taxon>
        <taxon>Chelicerata</taxon>
        <taxon>Arachnida</taxon>
        <taxon>Araneae</taxon>
        <taxon>Araneomorphae</taxon>
        <taxon>Entelegynae</taxon>
        <taxon>Araneoidea</taxon>
        <taxon>Nephilidae</taxon>
        <taxon>Nephila</taxon>
    </lineage>
</organism>
<dbReference type="EMBL" id="BMAW01061523">
    <property type="protein sequence ID" value="GFT31557.1"/>
    <property type="molecule type" value="Genomic_DNA"/>
</dbReference>